<proteinExistence type="predicted"/>
<evidence type="ECO:0000313" key="1">
    <source>
        <dbReference type="EMBL" id="CAF1212199.1"/>
    </source>
</evidence>
<sequence>MDEIKNENNLTNVGNNPHALLIPKDVSNQLHFQIPVNDIVNENDGSLKCVVDFTVDVAGEIYELIRRQKRMDRFKEEELGKRQ</sequence>
<organism evidence="1 4">
    <name type="scientific">Adineta steineri</name>
    <dbReference type="NCBI Taxonomy" id="433720"/>
    <lineage>
        <taxon>Eukaryota</taxon>
        <taxon>Metazoa</taxon>
        <taxon>Spiralia</taxon>
        <taxon>Gnathifera</taxon>
        <taxon>Rotifera</taxon>
        <taxon>Eurotatoria</taxon>
        <taxon>Bdelloidea</taxon>
        <taxon>Adinetida</taxon>
        <taxon>Adinetidae</taxon>
        <taxon>Adineta</taxon>
    </lineage>
</organism>
<dbReference type="AlphaFoldDB" id="A0A814X6X2"/>
<reference evidence="1" key="1">
    <citation type="submission" date="2021-02" db="EMBL/GenBank/DDBJ databases">
        <authorList>
            <person name="Nowell W R."/>
        </authorList>
    </citation>
    <scope>NUCLEOTIDE SEQUENCE</scope>
</reference>
<comment type="caution">
    <text evidence="1">The sequence shown here is derived from an EMBL/GenBank/DDBJ whole genome shotgun (WGS) entry which is preliminary data.</text>
</comment>
<dbReference type="EMBL" id="CAJNOM010000201">
    <property type="protein sequence ID" value="CAF1219429.1"/>
    <property type="molecule type" value="Genomic_DNA"/>
</dbReference>
<evidence type="ECO:0000313" key="3">
    <source>
        <dbReference type="Proteomes" id="UP000663832"/>
    </source>
</evidence>
<accession>A0A814X6X2</accession>
<dbReference type="OrthoDB" id="10056009at2759"/>
<dbReference type="Proteomes" id="UP000663832">
    <property type="component" value="Unassembled WGS sequence"/>
</dbReference>
<evidence type="ECO:0000313" key="4">
    <source>
        <dbReference type="Proteomes" id="UP000663877"/>
    </source>
</evidence>
<dbReference type="EMBL" id="CAJNOI010000255">
    <property type="protein sequence ID" value="CAF1212199.1"/>
    <property type="molecule type" value="Genomic_DNA"/>
</dbReference>
<name>A0A814X6X2_9BILA</name>
<dbReference type="Proteomes" id="UP000663877">
    <property type="component" value="Unassembled WGS sequence"/>
</dbReference>
<keyword evidence="3" id="KW-1185">Reference proteome</keyword>
<gene>
    <name evidence="1" type="ORF">BJG266_LOCUS27502</name>
    <name evidence="2" type="ORF">QVE165_LOCUS26813</name>
</gene>
<protein>
    <submittedName>
        <fullName evidence="1">Uncharacterized protein</fullName>
    </submittedName>
</protein>
<evidence type="ECO:0000313" key="2">
    <source>
        <dbReference type="EMBL" id="CAF1219429.1"/>
    </source>
</evidence>